<protein>
    <submittedName>
        <fullName evidence="2">Uncharacterized protein</fullName>
    </submittedName>
</protein>
<feature type="region of interest" description="Disordered" evidence="1">
    <location>
        <begin position="21"/>
        <end position="56"/>
    </location>
</feature>
<accession>A0A2I1HIY2</accession>
<name>A0A2I1HIY2_9GLOM</name>
<keyword evidence="3" id="KW-1185">Reference proteome</keyword>
<reference evidence="2 3" key="1">
    <citation type="submission" date="2015-10" db="EMBL/GenBank/DDBJ databases">
        <title>Genome analyses suggest a sexual origin of heterokaryosis in a supposedly ancient asexual fungus.</title>
        <authorList>
            <person name="Ropars J."/>
            <person name="Sedzielewska K."/>
            <person name="Noel J."/>
            <person name="Charron P."/>
            <person name="Farinelli L."/>
            <person name="Marton T."/>
            <person name="Kruger M."/>
            <person name="Pelin A."/>
            <person name="Brachmann A."/>
            <person name="Corradi N."/>
        </authorList>
    </citation>
    <scope>NUCLEOTIDE SEQUENCE [LARGE SCALE GENOMIC DNA]</scope>
    <source>
        <strain evidence="2 3">A4</strain>
    </source>
</reference>
<evidence type="ECO:0000313" key="3">
    <source>
        <dbReference type="Proteomes" id="UP000234323"/>
    </source>
</evidence>
<organism evidence="2 3">
    <name type="scientific">Rhizophagus irregularis</name>
    <dbReference type="NCBI Taxonomy" id="588596"/>
    <lineage>
        <taxon>Eukaryota</taxon>
        <taxon>Fungi</taxon>
        <taxon>Fungi incertae sedis</taxon>
        <taxon>Mucoromycota</taxon>
        <taxon>Glomeromycotina</taxon>
        <taxon>Glomeromycetes</taxon>
        <taxon>Glomerales</taxon>
        <taxon>Glomeraceae</taxon>
        <taxon>Rhizophagus</taxon>
    </lineage>
</organism>
<evidence type="ECO:0000256" key="1">
    <source>
        <dbReference type="SAM" id="MobiDB-lite"/>
    </source>
</evidence>
<gene>
    <name evidence="2" type="ORF">RhiirA4_481033</name>
</gene>
<sequence>MWQDNNNIKEEIKNIKREFAKNKAKKVSFAEKSSPINNNNKRTKADTSSSENEENDLILNIESKVEKQDKLLNNMFDMIKQITGQINTSDNQNASETSNIGGVRGSINNTNNQHF</sequence>
<feature type="region of interest" description="Disordered" evidence="1">
    <location>
        <begin position="86"/>
        <end position="115"/>
    </location>
</feature>
<dbReference type="EMBL" id="LLXI01003196">
    <property type="protein sequence ID" value="PKY58809.1"/>
    <property type="molecule type" value="Genomic_DNA"/>
</dbReference>
<evidence type="ECO:0000313" key="2">
    <source>
        <dbReference type="EMBL" id="PKY58809.1"/>
    </source>
</evidence>
<dbReference type="AlphaFoldDB" id="A0A2I1HIY2"/>
<comment type="caution">
    <text evidence="2">The sequence shown here is derived from an EMBL/GenBank/DDBJ whole genome shotgun (WGS) entry which is preliminary data.</text>
</comment>
<dbReference type="Proteomes" id="UP000234323">
    <property type="component" value="Unassembled WGS sequence"/>
</dbReference>
<proteinExistence type="predicted"/>